<dbReference type="PANTHER" id="PTHR34477">
    <property type="entry name" value="UPF0213 PROTEIN YHBQ"/>
    <property type="match status" value="1"/>
</dbReference>
<dbReference type="EMBL" id="CP060696">
    <property type="protein sequence ID" value="QNO19506.1"/>
    <property type="molecule type" value="Genomic_DNA"/>
</dbReference>
<name>A0A7G9WLE4_9FIRM</name>
<dbReference type="InterPro" id="IPR050190">
    <property type="entry name" value="UPF0213_domain"/>
</dbReference>
<accession>A0A7G9WLE4</accession>
<sequence length="101" mass="11193">MLKAFVYILRCADGTLYTGWTNDLAARLRTHQAGKGAKYTRARRPVTLVYYEVLPEKCAALRREAAIKRLSRAAKLHLIANAQCTNAPKVSDSAAENCGLR</sequence>
<dbReference type="AlphaFoldDB" id="A0A7G9WLE4"/>
<dbReference type="PANTHER" id="PTHR34477:SF1">
    <property type="entry name" value="UPF0213 PROTEIN YHBQ"/>
    <property type="match status" value="1"/>
</dbReference>
<feature type="domain" description="GIY-YIG" evidence="2">
    <location>
        <begin position="2"/>
        <end position="77"/>
    </location>
</feature>
<organism evidence="3 4">
    <name type="scientific">Caproicibacterium amylolyticum</name>
    <dbReference type="NCBI Taxonomy" id="2766537"/>
    <lineage>
        <taxon>Bacteria</taxon>
        <taxon>Bacillati</taxon>
        <taxon>Bacillota</taxon>
        <taxon>Clostridia</taxon>
        <taxon>Eubacteriales</taxon>
        <taxon>Oscillospiraceae</taxon>
        <taxon>Caproicibacterium</taxon>
    </lineage>
</organism>
<evidence type="ECO:0000313" key="3">
    <source>
        <dbReference type="EMBL" id="QNO19506.1"/>
    </source>
</evidence>
<dbReference type="InterPro" id="IPR000305">
    <property type="entry name" value="GIY-YIG_endonuc"/>
</dbReference>
<comment type="similarity">
    <text evidence="1">Belongs to the UPF0213 family.</text>
</comment>
<protein>
    <submittedName>
        <fullName evidence="3">GIY-YIG nuclease family protein</fullName>
    </submittedName>
</protein>
<dbReference type="Proteomes" id="UP000516046">
    <property type="component" value="Chromosome"/>
</dbReference>
<evidence type="ECO:0000256" key="1">
    <source>
        <dbReference type="ARBA" id="ARBA00007435"/>
    </source>
</evidence>
<dbReference type="Pfam" id="PF01541">
    <property type="entry name" value="GIY-YIG"/>
    <property type="match status" value="1"/>
</dbReference>
<dbReference type="SUPFAM" id="SSF82771">
    <property type="entry name" value="GIY-YIG endonuclease"/>
    <property type="match status" value="1"/>
</dbReference>
<dbReference type="Gene3D" id="3.40.1440.10">
    <property type="entry name" value="GIY-YIG endonuclease"/>
    <property type="match status" value="1"/>
</dbReference>
<dbReference type="CDD" id="cd10456">
    <property type="entry name" value="GIY-YIG_UPF0213"/>
    <property type="match status" value="1"/>
</dbReference>
<keyword evidence="4" id="KW-1185">Reference proteome</keyword>
<proteinExistence type="inferred from homology"/>
<gene>
    <name evidence="3" type="ORF">H6X83_10850</name>
</gene>
<evidence type="ECO:0000313" key="4">
    <source>
        <dbReference type="Proteomes" id="UP000516046"/>
    </source>
</evidence>
<dbReference type="InterPro" id="IPR035901">
    <property type="entry name" value="GIY-YIG_endonuc_sf"/>
</dbReference>
<reference evidence="3 4" key="1">
    <citation type="submission" date="2020-08" db="EMBL/GenBank/DDBJ databases">
        <authorList>
            <person name="Ren C."/>
            <person name="Gu Y."/>
            <person name="Xu Y."/>
        </authorList>
    </citation>
    <scope>NUCLEOTIDE SEQUENCE [LARGE SCALE GENOMIC DNA]</scope>
    <source>
        <strain evidence="3 4">LBM18003</strain>
    </source>
</reference>
<evidence type="ECO:0000259" key="2">
    <source>
        <dbReference type="PROSITE" id="PS50164"/>
    </source>
</evidence>
<dbReference type="PROSITE" id="PS50164">
    <property type="entry name" value="GIY_YIG"/>
    <property type="match status" value="1"/>
</dbReference>
<dbReference type="KEGG" id="caml:H6X83_10850"/>